<dbReference type="Gene3D" id="3.40.50.300">
    <property type="entry name" value="P-loop containing nucleotide triphosphate hydrolases"/>
    <property type="match status" value="1"/>
</dbReference>
<dbReference type="GeneID" id="25565396"/>
<protein>
    <submittedName>
        <fullName evidence="15">GTP-binding nuclear protein ran/tc4</fullName>
    </submittedName>
</protein>
<evidence type="ECO:0000256" key="12">
    <source>
        <dbReference type="PROSITE-ProRule" id="PRU00322"/>
    </source>
</evidence>
<dbReference type="SMART" id="SM00174">
    <property type="entry name" value="RHO"/>
    <property type="match status" value="1"/>
</dbReference>
<keyword evidence="4" id="KW-0813">Transport</keyword>
<dbReference type="SMART" id="SM00176">
    <property type="entry name" value="RAN"/>
    <property type="match status" value="1"/>
</dbReference>
<dbReference type="InterPro" id="IPR005225">
    <property type="entry name" value="Small_GTP-bd"/>
</dbReference>
<dbReference type="EMBL" id="GL349458">
    <property type="protein sequence ID" value="KNC49871.1"/>
    <property type="molecule type" value="Genomic_DNA"/>
</dbReference>
<dbReference type="SMART" id="SM00414">
    <property type="entry name" value="H2A"/>
    <property type="match status" value="1"/>
</dbReference>
<dbReference type="PROSITE" id="PS51419">
    <property type="entry name" value="RAB"/>
    <property type="match status" value="1"/>
</dbReference>
<keyword evidence="16" id="KW-1185">Reference proteome</keyword>
<dbReference type="PRINTS" id="PR00449">
    <property type="entry name" value="RASTRNSFRMNG"/>
</dbReference>
<evidence type="ECO:0000256" key="10">
    <source>
        <dbReference type="ARBA" id="ARBA00023134"/>
    </source>
</evidence>
<evidence type="ECO:0000259" key="14">
    <source>
        <dbReference type="PROSITE" id="PS50199"/>
    </source>
</evidence>
<organism evidence="15 16">
    <name type="scientific">Thecamonas trahens ATCC 50062</name>
    <dbReference type="NCBI Taxonomy" id="461836"/>
    <lineage>
        <taxon>Eukaryota</taxon>
        <taxon>Apusozoa</taxon>
        <taxon>Apusomonadida</taxon>
        <taxon>Apusomonadidae</taxon>
        <taxon>Thecamonas</taxon>
    </lineage>
</organism>
<evidence type="ECO:0000256" key="11">
    <source>
        <dbReference type="ARBA" id="ARBA00023242"/>
    </source>
</evidence>
<keyword evidence="10" id="KW-0342">GTP-binding</keyword>
<dbReference type="Gene3D" id="4.10.1060.10">
    <property type="entry name" value="Zinc finger, RanBP2-type"/>
    <property type="match status" value="1"/>
</dbReference>
<evidence type="ECO:0000256" key="6">
    <source>
        <dbReference type="ARBA" id="ARBA00022741"/>
    </source>
</evidence>
<dbReference type="GO" id="GO:0005737">
    <property type="term" value="C:cytoplasm"/>
    <property type="evidence" value="ECO:0007669"/>
    <property type="project" value="TreeGrafter"/>
</dbReference>
<dbReference type="GO" id="GO:0000054">
    <property type="term" value="P:ribosomal subunit export from nucleus"/>
    <property type="evidence" value="ECO:0007669"/>
    <property type="project" value="TreeGrafter"/>
</dbReference>
<dbReference type="GO" id="GO:0005634">
    <property type="term" value="C:nucleus"/>
    <property type="evidence" value="ECO:0007669"/>
    <property type="project" value="UniProtKB-SubCell"/>
</dbReference>
<dbReference type="eggNOG" id="KOG0096">
    <property type="taxonomic scope" value="Eukaryota"/>
</dbReference>
<dbReference type="SUPFAM" id="SSF52540">
    <property type="entry name" value="P-loop containing nucleoside triphosphate hydrolases"/>
    <property type="match status" value="1"/>
</dbReference>
<keyword evidence="11" id="KW-0539">Nucleus</keyword>
<keyword evidence="7 12" id="KW-0863">Zinc-finger</keyword>
<dbReference type="eggNOG" id="KOG1745">
    <property type="taxonomic scope" value="Eukaryota"/>
</dbReference>
<dbReference type="PANTHER" id="PTHR24071:SF0">
    <property type="entry name" value="GTP-BINDING NUCLEAR PROTEIN RAN"/>
    <property type="match status" value="1"/>
</dbReference>
<dbReference type="InterPro" id="IPR027417">
    <property type="entry name" value="P-loop_NTPase"/>
</dbReference>
<comment type="similarity">
    <text evidence="2">Belongs to the small GTPase superfamily. Ran family.</text>
</comment>
<gene>
    <name evidence="15" type="ORF">AMSG_06164</name>
</gene>
<dbReference type="InterPro" id="IPR032454">
    <property type="entry name" value="Histone_H2A_C"/>
</dbReference>
<feature type="compositionally biased region" description="Low complexity" evidence="13">
    <location>
        <begin position="329"/>
        <end position="341"/>
    </location>
</feature>
<dbReference type="InterPro" id="IPR007125">
    <property type="entry name" value="H2A/H2B/H3"/>
</dbReference>
<dbReference type="InterPro" id="IPR002041">
    <property type="entry name" value="Ran_GTPase"/>
</dbReference>
<dbReference type="SUPFAM" id="SSF47113">
    <property type="entry name" value="Histone-fold"/>
    <property type="match status" value="3"/>
</dbReference>
<accession>A0A0L0DCM1</accession>
<feature type="domain" description="RanBP2-type" evidence="14">
    <location>
        <begin position="439"/>
        <end position="468"/>
    </location>
</feature>
<dbReference type="Pfam" id="PF00125">
    <property type="entry name" value="Histone"/>
    <property type="match status" value="1"/>
</dbReference>
<dbReference type="GO" id="GO:0003677">
    <property type="term" value="F:DNA binding"/>
    <property type="evidence" value="ECO:0007669"/>
    <property type="project" value="InterPro"/>
</dbReference>
<dbReference type="Pfam" id="PF16211">
    <property type="entry name" value="Histone_H2A_C"/>
    <property type="match status" value="1"/>
</dbReference>
<evidence type="ECO:0000256" key="4">
    <source>
        <dbReference type="ARBA" id="ARBA00022448"/>
    </source>
</evidence>
<dbReference type="Pfam" id="PF00071">
    <property type="entry name" value="Ras"/>
    <property type="match status" value="1"/>
</dbReference>
<sequence length="893" mass="93165">MSNAPTFKLLLVGDGGTGKTAFLKAINSLAFETKYIATLGVEVDEVRLATSSGPLVFNVWDTAGQEKFGGLRDGYYIQGQAAVIFADASSRSSVKHARTSWLRDVVRVCDGIPKVFVFNKTDVPGGEARHVDKFDAVFGLSVKAAVANNDYASLKAPFLFLARKLTGIRDLNLVGESWSKSEVLVGTILPSDGATKDEHPSSADAFRVSSPQSSPQALPQGEVYGDGGPDGIDDIVSPASGNGDNFTLVTGSKTKSASSGGFKFGSPNAAAPKPSGGFKFGSPDAAAPASSGGFKFGSPNAAAPEPSGGFKFGSPNATAPKPSGGFKFGSPDAAAPASSGGFKFGSPNAAAPEPSGGFKFGSPNATAPKPSGGFKFGSPDAAAPKPSGGFKFGSPNAAAPKPSGGFKFGSPNATAPKPYSNFKFGSPNNLSPGQPRHTPSGPWKCPACEANNPADNNHCKLCTTPRAGNGKTAAVSLASIGYPDPTDDSDAELILAEQRQLLQEAPPPPAVSDFEAYKAGLMARLDAEAARRGYTPDESDRKAVLKRLPANLGQTAWRTQIKKVLRQVHSCTSIGTSAAQLVQDIVVSSLVDVVTATRQLMAKRDELIANSLETDERSAELPDVVAAIRLAVPGELAMHGTSEATRAVIKLKAAQPPATLRTASTASGLVFSTLITRSGIAKRFGSSVLSLPDGSPAFSVEALVALTAFTEYITAEILELSGNAARDNRRARINERHVLLSISCDEELSNHFRSGIIARGGVLPHIHVRLLPVHGGANNRDMEENRLVDAALATAGSSGSTYRPGTLALREIRSAQKHVPGRGPGVLRDVAGADMGISDEAYAALQHAAEAHVVELFHLANVVAIHRDSTLVEPKDLQLTKRIQTASRRHFYA</sequence>
<dbReference type="InterPro" id="IPR002119">
    <property type="entry name" value="Histone_H2A"/>
</dbReference>
<dbReference type="RefSeq" id="XP_013757355.1">
    <property type="nucleotide sequence ID" value="XM_013901901.1"/>
</dbReference>
<evidence type="ECO:0000256" key="8">
    <source>
        <dbReference type="ARBA" id="ARBA00022833"/>
    </source>
</evidence>
<dbReference type="AlphaFoldDB" id="A0A0L0DCM1"/>
<dbReference type="GO" id="GO:0046982">
    <property type="term" value="F:protein heterodimerization activity"/>
    <property type="evidence" value="ECO:0007669"/>
    <property type="project" value="InterPro"/>
</dbReference>
<dbReference type="InterPro" id="IPR001806">
    <property type="entry name" value="Small_GTPase"/>
</dbReference>
<proteinExistence type="inferred from homology"/>
<dbReference type="GO" id="GO:0008270">
    <property type="term" value="F:zinc ion binding"/>
    <property type="evidence" value="ECO:0007669"/>
    <property type="project" value="UniProtKB-KW"/>
</dbReference>
<name>A0A0L0DCM1_THETB</name>
<dbReference type="InterPro" id="IPR009072">
    <property type="entry name" value="Histone-fold"/>
</dbReference>
<dbReference type="eggNOG" id="KOG1756">
    <property type="taxonomic scope" value="Eukaryota"/>
</dbReference>
<feature type="compositionally biased region" description="Low complexity" evidence="13">
    <location>
        <begin position="281"/>
        <end position="293"/>
    </location>
</feature>
<dbReference type="Gene3D" id="1.10.20.10">
    <property type="entry name" value="Histone, subunit A"/>
    <property type="match status" value="2"/>
</dbReference>
<keyword evidence="5" id="KW-0479">Metal-binding</keyword>
<dbReference type="GO" id="GO:0005525">
    <property type="term" value="F:GTP binding"/>
    <property type="evidence" value="ECO:0007669"/>
    <property type="project" value="UniProtKB-KW"/>
</dbReference>
<evidence type="ECO:0000256" key="3">
    <source>
        <dbReference type="ARBA" id="ARBA00010343"/>
    </source>
</evidence>
<comment type="similarity">
    <text evidence="3">Belongs to the histone H3 family.</text>
</comment>
<dbReference type="PROSITE" id="PS50199">
    <property type="entry name" value="ZF_RANBP2_2"/>
    <property type="match status" value="1"/>
</dbReference>
<keyword evidence="9" id="KW-0653">Protein transport</keyword>
<keyword evidence="6" id="KW-0547">Nucleotide-binding</keyword>
<dbReference type="SMART" id="SM00175">
    <property type="entry name" value="RAB"/>
    <property type="match status" value="1"/>
</dbReference>
<dbReference type="PROSITE" id="PS01358">
    <property type="entry name" value="ZF_RANBP2_1"/>
    <property type="match status" value="1"/>
</dbReference>
<evidence type="ECO:0000256" key="2">
    <source>
        <dbReference type="ARBA" id="ARBA00008028"/>
    </source>
</evidence>
<dbReference type="PANTHER" id="PTHR24071">
    <property type="entry name" value="RAN GTPASE"/>
    <property type="match status" value="1"/>
</dbReference>
<dbReference type="SMART" id="SM00428">
    <property type="entry name" value="H3"/>
    <property type="match status" value="1"/>
</dbReference>
<dbReference type="InterPro" id="IPR000164">
    <property type="entry name" value="Histone_H3/CENP-A"/>
</dbReference>
<dbReference type="OrthoDB" id="48625at2759"/>
<evidence type="ECO:0000256" key="13">
    <source>
        <dbReference type="SAM" id="MobiDB-lite"/>
    </source>
</evidence>
<evidence type="ECO:0000256" key="1">
    <source>
        <dbReference type="ARBA" id="ARBA00004123"/>
    </source>
</evidence>
<feature type="region of interest" description="Disordered" evidence="13">
    <location>
        <begin position="274"/>
        <end position="441"/>
    </location>
</feature>
<dbReference type="STRING" id="461836.A0A0L0DCM1"/>
<reference evidence="15 16" key="1">
    <citation type="submission" date="2010-05" db="EMBL/GenBank/DDBJ databases">
        <title>The Genome Sequence of Thecamonas trahens ATCC 50062.</title>
        <authorList>
            <consortium name="The Broad Institute Genome Sequencing Platform"/>
            <person name="Russ C."/>
            <person name="Cuomo C."/>
            <person name="Shea T."/>
            <person name="Young S.K."/>
            <person name="Zeng Q."/>
            <person name="Koehrsen M."/>
            <person name="Haas B."/>
            <person name="Borodovsky M."/>
            <person name="Guigo R."/>
            <person name="Alvarado L."/>
            <person name="Berlin A."/>
            <person name="Bochicchio J."/>
            <person name="Borenstein D."/>
            <person name="Chapman S."/>
            <person name="Chen Z."/>
            <person name="Freedman E."/>
            <person name="Gellesch M."/>
            <person name="Goldberg J."/>
            <person name="Griggs A."/>
            <person name="Gujja S."/>
            <person name="Heilman E."/>
            <person name="Heiman D."/>
            <person name="Hepburn T."/>
            <person name="Howarth C."/>
            <person name="Jen D."/>
            <person name="Larson L."/>
            <person name="Mehta T."/>
            <person name="Park D."/>
            <person name="Pearson M."/>
            <person name="Roberts A."/>
            <person name="Saif S."/>
            <person name="Shenoy N."/>
            <person name="Sisk P."/>
            <person name="Stolte C."/>
            <person name="Sykes S."/>
            <person name="Thomson T."/>
            <person name="Walk T."/>
            <person name="White J."/>
            <person name="Yandava C."/>
            <person name="Burger G."/>
            <person name="Gray M.W."/>
            <person name="Holland P.W.H."/>
            <person name="King N."/>
            <person name="Lang F.B.F."/>
            <person name="Roger A.J."/>
            <person name="Ruiz-Trillo I."/>
            <person name="Lander E."/>
            <person name="Nusbaum C."/>
        </authorList>
    </citation>
    <scope>NUCLEOTIDE SEQUENCE [LARGE SCALE GENOMIC DNA]</scope>
    <source>
        <strain evidence="15 16">ATCC 50062</strain>
    </source>
</reference>
<dbReference type="NCBIfam" id="TIGR00231">
    <property type="entry name" value="small_GTP"/>
    <property type="match status" value="1"/>
</dbReference>
<dbReference type="SMART" id="SM00173">
    <property type="entry name" value="RAS"/>
    <property type="match status" value="1"/>
</dbReference>
<evidence type="ECO:0000313" key="16">
    <source>
        <dbReference type="Proteomes" id="UP000054408"/>
    </source>
</evidence>
<dbReference type="GO" id="GO:0000786">
    <property type="term" value="C:nucleosome"/>
    <property type="evidence" value="ECO:0007669"/>
    <property type="project" value="InterPro"/>
</dbReference>
<comment type="subcellular location">
    <subcellularLocation>
        <location evidence="1">Nucleus</location>
    </subcellularLocation>
</comment>
<feature type="region of interest" description="Disordered" evidence="13">
    <location>
        <begin position="191"/>
        <end position="240"/>
    </location>
</feature>
<dbReference type="GO" id="GO:0030527">
    <property type="term" value="F:structural constituent of chromatin"/>
    <property type="evidence" value="ECO:0007669"/>
    <property type="project" value="InterPro"/>
</dbReference>
<dbReference type="GO" id="GO:0006606">
    <property type="term" value="P:protein import into nucleus"/>
    <property type="evidence" value="ECO:0007669"/>
    <property type="project" value="TreeGrafter"/>
</dbReference>
<dbReference type="Proteomes" id="UP000054408">
    <property type="component" value="Unassembled WGS sequence"/>
</dbReference>
<evidence type="ECO:0000256" key="5">
    <source>
        <dbReference type="ARBA" id="ARBA00022723"/>
    </source>
</evidence>
<evidence type="ECO:0000313" key="15">
    <source>
        <dbReference type="EMBL" id="KNC49871.1"/>
    </source>
</evidence>
<dbReference type="InterPro" id="IPR001876">
    <property type="entry name" value="Znf_RanBP2"/>
</dbReference>
<evidence type="ECO:0000256" key="9">
    <source>
        <dbReference type="ARBA" id="ARBA00022927"/>
    </source>
</evidence>
<dbReference type="GO" id="GO:0003924">
    <property type="term" value="F:GTPase activity"/>
    <property type="evidence" value="ECO:0007669"/>
    <property type="project" value="InterPro"/>
</dbReference>
<evidence type="ECO:0000256" key="7">
    <source>
        <dbReference type="ARBA" id="ARBA00022771"/>
    </source>
</evidence>
<keyword evidence="8" id="KW-0862">Zinc</keyword>
<dbReference type="PROSITE" id="PS51418">
    <property type="entry name" value="RAN"/>
    <property type="match status" value="1"/>
</dbReference>